<reference evidence="1 2" key="1">
    <citation type="submission" date="2016-12" db="EMBL/GenBank/DDBJ databases">
        <title>Genome sequencing of Methylocaldum marinum.</title>
        <authorList>
            <person name="Takeuchi M."/>
            <person name="Kamagata Y."/>
            <person name="Hiraoka S."/>
            <person name="Oshima K."/>
            <person name="Hattori M."/>
            <person name="Iwasaki W."/>
        </authorList>
    </citation>
    <scope>NUCLEOTIDE SEQUENCE [LARGE SCALE GENOMIC DNA]</scope>
    <source>
        <strain evidence="1 2">S8</strain>
    </source>
</reference>
<dbReference type="Proteomes" id="UP000266313">
    <property type="component" value="Chromosome"/>
</dbReference>
<proteinExistence type="predicted"/>
<protein>
    <submittedName>
        <fullName evidence="1">Uncharacterized protein</fullName>
    </submittedName>
</protein>
<sequence length="54" mass="6024">MQGLECTRVREECSLFSEASGWVRVSQVSIRSTPDGSACYATKPRDRVTAFRTP</sequence>
<organism evidence="1 2">
    <name type="scientific">Methylocaldum marinum</name>
    <dbReference type="NCBI Taxonomy" id="1432792"/>
    <lineage>
        <taxon>Bacteria</taxon>
        <taxon>Pseudomonadati</taxon>
        <taxon>Pseudomonadota</taxon>
        <taxon>Gammaproteobacteria</taxon>
        <taxon>Methylococcales</taxon>
        <taxon>Methylococcaceae</taxon>
        <taxon>Methylocaldum</taxon>
    </lineage>
</organism>
<gene>
    <name evidence="1" type="ORF">sS8_3823</name>
</gene>
<dbReference type="KEGG" id="mmai:sS8_3823"/>
<dbReference type="EMBL" id="AP017928">
    <property type="protein sequence ID" value="BBA35760.1"/>
    <property type="molecule type" value="Genomic_DNA"/>
</dbReference>
<evidence type="ECO:0000313" key="1">
    <source>
        <dbReference type="EMBL" id="BBA35760.1"/>
    </source>
</evidence>
<accession>A0A250KVT4</accession>
<keyword evidence="2" id="KW-1185">Reference proteome</keyword>
<dbReference type="AlphaFoldDB" id="A0A250KVT4"/>
<evidence type="ECO:0000313" key="2">
    <source>
        <dbReference type="Proteomes" id="UP000266313"/>
    </source>
</evidence>
<name>A0A250KVT4_9GAMM</name>